<proteinExistence type="predicted"/>
<accession>A0ABW7WVL7</accession>
<evidence type="ECO:0000313" key="2">
    <source>
        <dbReference type="EMBL" id="MFI2472863.1"/>
    </source>
</evidence>
<dbReference type="RefSeq" id="WP_357404756.1">
    <property type="nucleotide sequence ID" value="NZ_JBEYCD010000005.1"/>
</dbReference>
<dbReference type="Proteomes" id="UP001611415">
    <property type="component" value="Unassembled WGS sequence"/>
</dbReference>
<name>A0ABW7WVL7_9NOCA</name>
<feature type="region of interest" description="Disordered" evidence="1">
    <location>
        <begin position="1"/>
        <end position="27"/>
    </location>
</feature>
<organism evidence="2 3">
    <name type="scientific">Nocardia xishanensis</name>
    <dbReference type="NCBI Taxonomy" id="238964"/>
    <lineage>
        <taxon>Bacteria</taxon>
        <taxon>Bacillati</taxon>
        <taxon>Actinomycetota</taxon>
        <taxon>Actinomycetes</taxon>
        <taxon>Mycobacteriales</taxon>
        <taxon>Nocardiaceae</taxon>
        <taxon>Nocardia</taxon>
    </lineage>
</organism>
<keyword evidence="3" id="KW-1185">Reference proteome</keyword>
<evidence type="ECO:0000256" key="1">
    <source>
        <dbReference type="SAM" id="MobiDB-lite"/>
    </source>
</evidence>
<protein>
    <submittedName>
        <fullName evidence="2">Uncharacterized protein</fullName>
    </submittedName>
</protein>
<sequence length="126" mass="13713">MAKTSNLSAPERRRIAEQALDSPEQRTEDVLVRVQCGRGHHVAAVLDTAAGPVFRSVTGLHAHGDRDYVDTGHGSHQNGTRYVDLLAADDFTDDALPASCECGPHTLSRVRLVTAIAEYERLIQLP</sequence>
<comment type="caution">
    <text evidence="2">The sequence shown here is derived from an EMBL/GenBank/DDBJ whole genome shotgun (WGS) entry which is preliminary data.</text>
</comment>
<evidence type="ECO:0000313" key="3">
    <source>
        <dbReference type="Proteomes" id="UP001611415"/>
    </source>
</evidence>
<reference evidence="2 3" key="1">
    <citation type="submission" date="2024-10" db="EMBL/GenBank/DDBJ databases">
        <title>The Natural Products Discovery Center: Release of the First 8490 Sequenced Strains for Exploring Actinobacteria Biosynthetic Diversity.</title>
        <authorList>
            <person name="Kalkreuter E."/>
            <person name="Kautsar S.A."/>
            <person name="Yang D."/>
            <person name="Bader C.D."/>
            <person name="Teijaro C.N."/>
            <person name="Fluegel L."/>
            <person name="Davis C.M."/>
            <person name="Simpson J.R."/>
            <person name="Lauterbach L."/>
            <person name="Steele A.D."/>
            <person name="Gui C."/>
            <person name="Meng S."/>
            <person name="Li G."/>
            <person name="Viehrig K."/>
            <person name="Ye F."/>
            <person name="Su P."/>
            <person name="Kiefer A.F."/>
            <person name="Nichols A."/>
            <person name="Cepeda A.J."/>
            <person name="Yan W."/>
            <person name="Fan B."/>
            <person name="Jiang Y."/>
            <person name="Adhikari A."/>
            <person name="Zheng C.-J."/>
            <person name="Schuster L."/>
            <person name="Cowan T.M."/>
            <person name="Smanski M.J."/>
            <person name="Chevrette M.G."/>
            <person name="De Carvalho L.P.S."/>
            <person name="Shen B."/>
        </authorList>
    </citation>
    <scope>NUCLEOTIDE SEQUENCE [LARGE SCALE GENOMIC DNA]</scope>
    <source>
        <strain evidence="2 3">NPDC019275</strain>
    </source>
</reference>
<gene>
    <name evidence="2" type="ORF">ACH49W_05740</name>
</gene>
<dbReference type="EMBL" id="JBIRYO010000003">
    <property type="protein sequence ID" value="MFI2472863.1"/>
    <property type="molecule type" value="Genomic_DNA"/>
</dbReference>